<proteinExistence type="predicted"/>
<dbReference type="OrthoDB" id="10454088at2759"/>
<reference evidence="2" key="1">
    <citation type="journal article" date="2015" name="Nat. Genet.">
        <title>The genome and transcriptome of the zoonotic hookworm Ancylostoma ceylanicum identify infection-specific gene families.</title>
        <authorList>
            <person name="Schwarz E.M."/>
            <person name="Hu Y."/>
            <person name="Antoshechkin I."/>
            <person name="Miller M.M."/>
            <person name="Sternberg P.W."/>
            <person name="Aroian R.V."/>
        </authorList>
    </citation>
    <scope>NUCLEOTIDE SEQUENCE</scope>
    <source>
        <strain evidence="2">HY135</strain>
    </source>
</reference>
<dbReference type="EMBL" id="JARK01001361">
    <property type="protein sequence ID" value="EYC19122.1"/>
    <property type="molecule type" value="Genomic_DNA"/>
</dbReference>
<keyword evidence="2" id="KW-1185">Reference proteome</keyword>
<dbReference type="AlphaFoldDB" id="A0A016UWJ5"/>
<comment type="caution">
    <text evidence="1">The sequence shown here is derived from an EMBL/GenBank/DDBJ whole genome shotgun (WGS) entry which is preliminary data.</text>
</comment>
<dbReference type="Proteomes" id="UP000024635">
    <property type="component" value="Unassembled WGS sequence"/>
</dbReference>
<protein>
    <submittedName>
        <fullName evidence="1">Uncharacterized protein</fullName>
    </submittedName>
</protein>
<evidence type="ECO:0000313" key="2">
    <source>
        <dbReference type="Proteomes" id="UP000024635"/>
    </source>
</evidence>
<evidence type="ECO:0000313" key="1">
    <source>
        <dbReference type="EMBL" id="EYC19122.1"/>
    </source>
</evidence>
<accession>A0A016UWJ5</accession>
<name>A0A016UWJ5_9BILA</name>
<organism evidence="1 2">
    <name type="scientific">Ancylostoma ceylanicum</name>
    <dbReference type="NCBI Taxonomy" id="53326"/>
    <lineage>
        <taxon>Eukaryota</taxon>
        <taxon>Metazoa</taxon>
        <taxon>Ecdysozoa</taxon>
        <taxon>Nematoda</taxon>
        <taxon>Chromadorea</taxon>
        <taxon>Rhabditida</taxon>
        <taxon>Rhabditina</taxon>
        <taxon>Rhabditomorpha</taxon>
        <taxon>Strongyloidea</taxon>
        <taxon>Ancylostomatidae</taxon>
        <taxon>Ancylostomatinae</taxon>
        <taxon>Ancylostoma</taxon>
    </lineage>
</organism>
<sequence>MPDLFNFSNSRCRTRGHQFRLSIEKARSQQFHDSFLVRAVRTWNSLPDAVVNSSSPASFCNKVEHVLKQRGFY</sequence>
<gene>
    <name evidence="1" type="primary">Acey_s0025.g1184</name>
    <name evidence="1" type="ORF">Y032_0025g1184</name>
</gene>